<name>A0A1Y0ST56_9CAUD</name>
<keyword evidence="2" id="KW-1185">Reference proteome</keyword>
<dbReference type="Proteomes" id="UP000225448">
    <property type="component" value="Segment"/>
</dbReference>
<reference evidence="1 2" key="1">
    <citation type="submission" date="2017-05" db="EMBL/GenBank/DDBJ databases">
        <authorList>
            <person name="Song R."/>
            <person name="Chenine A.L."/>
            <person name="Ruprecht R.M."/>
        </authorList>
    </citation>
    <scope>NUCLEOTIDE SEQUENCE [LARGE SCALE GENOMIC DNA]</scope>
</reference>
<evidence type="ECO:0000313" key="1">
    <source>
        <dbReference type="EMBL" id="ARV76661.1"/>
    </source>
</evidence>
<gene>
    <name evidence="1" type="ORF">PHABIO_30</name>
</gene>
<organism evidence="1 2">
    <name type="scientific">Pseudomonas phage Phabio</name>
    <dbReference type="NCBI Taxonomy" id="2006668"/>
    <lineage>
        <taxon>Viruses</taxon>
        <taxon>Duplodnaviria</taxon>
        <taxon>Heunggongvirae</taxon>
        <taxon>Uroviricota</taxon>
        <taxon>Caudoviricetes</taxon>
        <taxon>Chimalliviridae</taxon>
        <taxon>Phabiovirus</taxon>
        <taxon>Phabiovirus phabio</taxon>
    </lineage>
</organism>
<dbReference type="EMBL" id="MF042360">
    <property type="protein sequence ID" value="ARV76661.1"/>
    <property type="molecule type" value="Genomic_DNA"/>
</dbReference>
<sequence>MLKFLPAPSIKFVNDLLAHLESTDAESGYTRVLVHPVTDGLRMRNLDMTLRVSLEVCGCIVNATWEEAVNCNELQMPYMKTQPFAITDLLVMAEKIEGFFKREWEIEKDA</sequence>
<protein>
    <submittedName>
        <fullName evidence="1">Uncharacterized protein</fullName>
    </submittedName>
</protein>
<evidence type="ECO:0000313" key="2">
    <source>
        <dbReference type="Proteomes" id="UP000225448"/>
    </source>
</evidence>
<proteinExistence type="predicted"/>
<accession>A0A1Y0ST56</accession>